<evidence type="ECO:0000313" key="4">
    <source>
        <dbReference type="Proteomes" id="UP000539957"/>
    </source>
</evidence>
<dbReference type="RefSeq" id="WP_184273200.1">
    <property type="nucleotide sequence ID" value="NZ_CP194722.1"/>
</dbReference>
<keyword evidence="2" id="KW-0732">Signal</keyword>
<dbReference type="AlphaFoldDB" id="A0A7W7N5V1"/>
<evidence type="ECO:0000313" key="3">
    <source>
        <dbReference type="EMBL" id="MBB4799622.1"/>
    </source>
</evidence>
<keyword evidence="1" id="KW-0802">TPR repeat</keyword>
<protein>
    <recommendedName>
        <fullName evidence="5">DUF4810 domain-containing protein</fullName>
    </recommendedName>
</protein>
<name>A0A7W7N5V1_9CAUL</name>
<sequence length="122" mass="13421">MIRKVLTLVALGAAMAATACAPATRFEWGAYEQALYAYTQNPEGRSVYKTSLEQAIERGQKRNAVAPGMYAELGYLYLEEGDSAAALEHFQQERILFPESARFMDRVISQIEPSKAVAGGQN</sequence>
<dbReference type="Proteomes" id="UP000539957">
    <property type="component" value="Unassembled WGS sequence"/>
</dbReference>
<feature type="signal peptide" evidence="2">
    <location>
        <begin position="1"/>
        <end position="19"/>
    </location>
</feature>
<evidence type="ECO:0000256" key="2">
    <source>
        <dbReference type="SAM" id="SignalP"/>
    </source>
</evidence>
<feature type="repeat" description="TPR" evidence="1">
    <location>
        <begin position="67"/>
        <end position="100"/>
    </location>
</feature>
<evidence type="ECO:0000256" key="1">
    <source>
        <dbReference type="PROSITE-ProRule" id="PRU00339"/>
    </source>
</evidence>
<reference evidence="3 4" key="1">
    <citation type="submission" date="2020-08" db="EMBL/GenBank/DDBJ databases">
        <title>Functional genomics of gut bacteria from endangered species of beetles.</title>
        <authorList>
            <person name="Carlos-Shanley C."/>
        </authorList>
    </citation>
    <scope>NUCLEOTIDE SEQUENCE [LARGE SCALE GENOMIC DNA]</scope>
    <source>
        <strain evidence="3 4">S00123</strain>
    </source>
</reference>
<gene>
    <name evidence="3" type="ORF">HNP32_003380</name>
</gene>
<dbReference type="InterPro" id="IPR014508">
    <property type="entry name" value="UCP020555_TPR-like"/>
</dbReference>
<keyword evidence="4" id="KW-1185">Reference proteome</keyword>
<accession>A0A7W7N5V1</accession>
<dbReference type="InterPro" id="IPR019734">
    <property type="entry name" value="TPR_rpt"/>
</dbReference>
<dbReference type="PROSITE" id="PS50005">
    <property type="entry name" value="TPR"/>
    <property type="match status" value="1"/>
</dbReference>
<evidence type="ECO:0008006" key="5">
    <source>
        <dbReference type="Google" id="ProtNLM"/>
    </source>
</evidence>
<comment type="caution">
    <text evidence="3">The sequence shown here is derived from an EMBL/GenBank/DDBJ whole genome shotgun (WGS) entry which is preliminary data.</text>
</comment>
<proteinExistence type="predicted"/>
<dbReference type="PIRSF" id="PIRSF020555">
    <property type="entry name" value="UCP020555"/>
    <property type="match status" value="1"/>
</dbReference>
<dbReference type="EMBL" id="JACHKY010000006">
    <property type="protein sequence ID" value="MBB4799622.1"/>
    <property type="molecule type" value="Genomic_DNA"/>
</dbReference>
<dbReference type="Pfam" id="PF16068">
    <property type="entry name" value="DUF4810"/>
    <property type="match status" value="1"/>
</dbReference>
<organism evidence="3 4">
    <name type="scientific">Brevundimonas bullata</name>
    <dbReference type="NCBI Taxonomy" id="13160"/>
    <lineage>
        <taxon>Bacteria</taxon>
        <taxon>Pseudomonadati</taxon>
        <taxon>Pseudomonadota</taxon>
        <taxon>Alphaproteobacteria</taxon>
        <taxon>Caulobacterales</taxon>
        <taxon>Caulobacteraceae</taxon>
        <taxon>Brevundimonas</taxon>
    </lineage>
</organism>
<feature type="chain" id="PRO_5031546847" description="DUF4810 domain-containing protein" evidence="2">
    <location>
        <begin position="20"/>
        <end position="122"/>
    </location>
</feature>
<dbReference type="PROSITE" id="PS51257">
    <property type="entry name" value="PROKAR_LIPOPROTEIN"/>
    <property type="match status" value="1"/>
</dbReference>